<proteinExistence type="predicted"/>
<comment type="caution">
    <text evidence="2">The sequence shown here is derived from an EMBL/GenBank/DDBJ whole genome shotgun (WGS) entry which is preliminary data.</text>
</comment>
<dbReference type="InterPro" id="IPR001650">
    <property type="entry name" value="Helicase_C-like"/>
</dbReference>
<keyword evidence="2" id="KW-0067">ATP-binding</keyword>
<feature type="domain" description="Helicase C-terminal" evidence="1">
    <location>
        <begin position="1"/>
        <end position="170"/>
    </location>
</feature>
<dbReference type="PROSITE" id="PS51194">
    <property type="entry name" value="HELICASE_CTER"/>
    <property type="match status" value="1"/>
</dbReference>
<feature type="non-terminal residue" evidence="2">
    <location>
        <position position="176"/>
    </location>
</feature>
<protein>
    <submittedName>
        <fullName evidence="2">Helicase</fullName>
    </submittedName>
</protein>
<evidence type="ECO:0000313" key="2">
    <source>
        <dbReference type="EMBL" id="EQD63076.1"/>
    </source>
</evidence>
<feature type="non-terminal residue" evidence="2">
    <location>
        <position position="1"/>
    </location>
</feature>
<dbReference type="PANTHER" id="PTHR41313">
    <property type="entry name" value="ADENINE-SPECIFIC METHYLTRANSFERASE"/>
    <property type="match status" value="1"/>
</dbReference>
<dbReference type="Pfam" id="PF00271">
    <property type="entry name" value="Helicase_C"/>
    <property type="match status" value="1"/>
</dbReference>
<dbReference type="SUPFAM" id="SSF52540">
    <property type="entry name" value="P-loop containing nucleoside triphosphate hydrolases"/>
    <property type="match status" value="1"/>
</dbReference>
<gene>
    <name evidence="2" type="ORF">B2A_02542</name>
</gene>
<dbReference type="GO" id="GO:0004386">
    <property type="term" value="F:helicase activity"/>
    <property type="evidence" value="ECO:0007669"/>
    <property type="project" value="UniProtKB-KW"/>
</dbReference>
<keyword evidence="2" id="KW-0547">Nucleotide-binding</keyword>
<dbReference type="EMBL" id="AUZZ01001731">
    <property type="protein sequence ID" value="EQD63076.1"/>
    <property type="molecule type" value="Genomic_DNA"/>
</dbReference>
<reference evidence="2" key="1">
    <citation type="submission" date="2013-08" db="EMBL/GenBank/DDBJ databases">
        <authorList>
            <person name="Mendez C."/>
            <person name="Richter M."/>
            <person name="Ferrer M."/>
            <person name="Sanchez J."/>
        </authorList>
    </citation>
    <scope>NUCLEOTIDE SEQUENCE</scope>
</reference>
<name>T1AR92_9ZZZZ</name>
<organism evidence="2">
    <name type="scientific">mine drainage metagenome</name>
    <dbReference type="NCBI Taxonomy" id="410659"/>
    <lineage>
        <taxon>unclassified sequences</taxon>
        <taxon>metagenomes</taxon>
        <taxon>ecological metagenomes</taxon>
    </lineage>
</organism>
<dbReference type="AlphaFoldDB" id="T1AR92"/>
<evidence type="ECO:0000259" key="1">
    <source>
        <dbReference type="PROSITE" id="PS51194"/>
    </source>
</evidence>
<keyword evidence="2" id="KW-0378">Hydrolase</keyword>
<dbReference type="Gene3D" id="3.40.50.300">
    <property type="entry name" value="P-loop containing nucleotide triphosphate hydrolases"/>
    <property type="match status" value="1"/>
</dbReference>
<dbReference type="InterPro" id="IPR027417">
    <property type="entry name" value="P-loop_NTPase"/>
</dbReference>
<accession>T1AR92</accession>
<dbReference type="PANTHER" id="PTHR41313:SF1">
    <property type="entry name" value="DNA METHYLASE ADENINE-SPECIFIC DOMAIN-CONTAINING PROTEIN"/>
    <property type="match status" value="1"/>
</dbReference>
<keyword evidence="2" id="KW-0347">Helicase</keyword>
<dbReference type="InterPro" id="IPR052933">
    <property type="entry name" value="DNA_Protect_Modify"/>
</dbReference>
<reference evidence="2" key="2">
    <citation type="journal article" date="2014" name="ISME J.">
        <title>Microbial stratification in low pH oxic and suboxic macroscopic growths along an acid mine drainage.</title>
        <authorList>
            <person name="Mendez-Garcia C."/>
            <person name="Mesa V."/>
            <person name="Sprenger R.R."/>
            <person name="Richter M."/>
            <person name="Diez M.S."/>
            <person name="Solano J."/>
            <person name="Bargiela R."/>
            <person name="Golyshina O.V."/>
            <person name="Manteca A."/>
            <person name="Ramos J.L."/>
            <person name="Gallego J.R."/>
            <person name="Llorente I."/>
            <person name="Martins Dos Santos V.A."/>
            <person name="Jensen O.N."/>
            <person name="Pelaez A.I."/>
            <person name="Sanchez J."/>
            <person name="Ferrer M."/>
        </authorList>
    </citation>
    <scope>NUCLEOTIDE SEQUENCE</scope>
</reference>
<sequence>VESQRKGALQLVFCDTSTPNNDCWNAYDDLRDRLVERGLSPASIAFAHEANDDRQKARLFEACRSGEVSVLVASTAKAGVATNIQDRAIALHHLDCPWRPVDIEQREGRVRRQGNQNKEVSIFNYVTEQTFDAYIWQTVERKAAFIAQVLHGDGLDREIEDISTDALSYAEVKAIA</sequence>